<name>A0A8X7WG72_BRACI</name>
<dbReference type="OrthoDB" id="2747330at2759"/>
<organism evidence="3 4">
    <name type="scientific">Brassica carinata</name>
    <name type="common">Ethiopian mustard</name>
    <name type="synonym">Abyssinian cabbage</name>
    <dbReference type="NCBI Taxonomy" id="52824"/>
    <lineage>
        <taxon>Eukaryota</taxon>
        <taxon>Viridiplantae</taxon>
        <taxon>Streptophyta</taxon>
        <taxon>Embryophyta</taxon>
        <taxon>Tracheophyta</taxon>
        <taxon>Spermatophyta</taxon>
        <taxon>Magnoliopsida</taxon>
        <taxon>eudicotyledons</taxon>
        <taxon>Gunneridae</taxon>
        <taxon>Pentapetalae</taxon>
        <taxon>rosids</taxon>
        <taxon>malvids</taxon>
        <taxon>Brassicales</taxon>
        <taxon>Brassicaceae</taxon>
        <taxon>Brassiceae</taxon>
        <taxon>Brassica</taxon>
    </lineage>
</organism>
<dbReference type="SUPFAM" id="SSF50630">
    <property type="entry name" value="Acid proteases"/>
    <property type="match status" value="1"/>
</dbReference>
<dbReference type="EMBL" id="JAAMPC010000001">
    <property type="protein sequence ID" value="KAG2328901.1"/>
    <property type="molecule type" value="Genomic_DNA"/>
</dbReference>
<dbReference type="Gene3D" id="2.40.70.10">
    <property type="entry name" value="Acid Proteases"/>
    <property type="match status" value="1"/>
</dbReference>
<evidence type="ECO:0000256" key="1">
    <source>
        <dbReference type="ARBA" id="ARBA00007447"/>
    </source>
</evidence>
<sequence>MVLDTGSELSWLHCRITSTSTSIFDHAKSSSYTALPCSSPVCTTQTQDLTVPATCDKKELISATWLSLTLMVPPWMGILLKRRLDSGLRGDPKQRWMHGLELQHYTRGRRQDNRFNGNEPGSVIVY</sequence>
<proteinExistence type="inferred from homology"/>
<keyword evidence="4" id="KW-1185">Reference proteome</keyword>
<feature type="domain" description="Xylanase inhibitor N-terminal" evidence="2">
    <location>
        <begin position="1"/>
        <end position="55"/>
    </location>
</feature>
<accession>A0A8X7WG72</accession>
<comment type="caution">
    <text evidence="3">The sequence shown here is derived from an EMBL/GenBank/DDBJ whole genome shotgun (WGS) entry which is preliminary data.</text>
</comment>
<dbReference type="InterPro" id="IPR032861">
    <property type="entry name" value="TAXi_N"/>
</dbReference>
<evidence type="ECO:0000313" key="4">
    <source>
        <dbReference type="Proteomes" id="UP000886595"/>
    </source>
</evidence>
<dbReference type="AlphaFoldDB" id="A0A8X7WG72"/>
<dbReference type="Pfam" id="PF14543">
    <property type="entry name" value="TAXi_N"/>
    <property type="match status" value="1"/>
</dbReference>
<dbReference type="InterPro" id="IPR021109">
    <property type="entry name" value="Peptidase_aspartic_dom_sf"/>
</dbReference>
<reference evidence="3 4" key="1">
    <citation type="submission" date="2020-02" db="EMBL/GenBank/DDBJ databases">
        <authorList>
            <person name="Ma Q."/>
            <person name="Huang Y."/>
            <person name="Song X."/>
            <person name="Pei D."/>
        </authorList>
    </citation>
    <scope>NUCLEOTIDE SEQUENCE [LARGE SCALE GENOMIC DNA]</scope>
    <source>
        <strain evidence="3">Sxm20200214</strain>
        <tissue evidence="3">Leaf</tissue>
    </source>
</reference>
<evidence type="ECO:0000259" key="2">
    <source>
        <dbReference type="Pfam" id="PF14543"/>
    </source>
</evidence>
<evidence type="ECO:0000313" key="3">
    <source>
        <dbReference type="EMBL" id="KAG2328901.1"/>
    </source>
</evidence>
<protein>
    <recommendedName>
        <fullName evidence="2">Xylanase inhibitor N-terminal domain-containing protein</fullName>
    </recommendedName>
</protein>
<dbReference type="Proteomes" id="UP000886595">
    <property type="component" value="Unassembled WGS sequence"/>
</dbReference>
<comment type="similarity">
    <text evidence="1">Belongs to the peptidase A1 family.</text>
</comment>
<gene>
    <name evidence="3" type="ORF">Bca52824_000081</name>
</gene>